<dbReference type="Gene3D" id="3.10.310.30">
    <property type="match status" value="1"/>
</dbReference>
<dbReference type="Gene3D" id="3.90.1640.10">
    <property type="entry name" value="inorganic pyrophosphatase (n-terminal core)"/>
    <property type="match status" value="1"/>
</dbReference>
<evidence type="ECO:0000313" key="4">
    <source>
        <dbReference type="Proteomes" id="UP000192790"/>
    </source>
</evidence>
<name>A0A1W2BJV5_9FIRM</name>
<proteinExistence type="predicted"/>
<dbReference type="InterPro" id="IPR003156">
    <property type="entry name" value="DHHA1_dom"/>
</dbReference>
<dbReference type="Proteomes" id="UP000192790">
    <property type="component" value="Unassembled WGS sequence"/>
</dbReference>
<feature type="domain" description="DDH" evidence="1">
    <location>
        <begin position="15"/>
        <end position="149"/>
    </location>
</feature>
<evidence type="ECO:0000259" key="1">
    <source>
        <dbReference type="Pfam" id="PF01368"/>
    </source>
</evidence>
<gene>
    <name evidence="3" type="ORF">SAMN02745168_2259</name>
</gene>
<dbReference type="AlphaFoldDB" id="A0A1W2BJV5"/>
<keyword evidence="4" id="KW-1185">Reference proteome</keyword>
<dbReference type="GO" id="GO:0003676">
    <property type="term" value="F:nucleic acid binding"/>
    <property type="evidence" value="ECO:0007669"/>
    <property type="project" value="InterPro"/>
</dbReference>
<dbReference type="InterPro" id="IPR038763">
    <property type="entry name" value="DHH_sf"/>
</dbReference>
<feature type="domain" description="DHHA1" evidence="2">
    <location>
        <begin position="214"/>
        <end position="311"/>
    </location>
</feature>
<reference evidence="3 4" key="1">
    <citation type="submission" date="2017-04" db="EMBL/GenBank/DDBJ databases">
        <authorList>
            <person name="Afonso C.L."/>
            <person name="Miller P.J."/>
            <person name="Scott M.A."/>
            <person name="Spackman E."/>
            <person name="Goraichik I."/>
            <person name="Dimitrov K.M."/>
            <person name="Suarez D.L."/>
            <person name="Swayne D.E."/>
        </authorList>
    </citation>
    <scope>NUCLEOTIDE SEQUENCE [LARGE SCALE GENOMIC DNA]</scope>
    <source>
        <strain evidence="3 4">DSM 12816</strain>
    </source>
</reference>
<protein>
    <submittedName>
        <fullName evidence="3">Phosphoesterase RecJ domain-containing protein</fullName>
    </submittedName>
</protein>
<dbReference type="SUPFAM" id="SSF64182">
    <property type="entry name" value="DHH phosphoesterases"/>
    <property type="match status" value="1"/>
</dbReference>
<dbReference type="OrthoDB" id="9803668at2"/>
<evidence type="ECO:0000259" key="2">
    <source>
        <dbReference type="Pfam" id="PF02272"/>
    </source>
</evidence>
<dbReference type="PANTHER" id="PTHR47618:SF1">
    <property type="entry name" value="BIFUNCTIONAL OLIGORIBONUCLEASE AND PAP PHOSPHATASE NRNA"/>
    <property type="match status" value="1"/>
</dbReference>
<dbReference type="InterPro" id="IPR051319">
    <property type="entry name" value="Oligoribo/pAp-PDE_c-di-AMP_PDE"/>
</dbReference>
<dbReference type="Pfam" id="PF02272">
    <property type="entry name" value="DHHA1"/>
    <property type="match status" value="1"/>
</dbReference>
<dbReference type="Pfam" id="PF01368">
    <property type="entry name" value="DHH"/>
    <property type="match status" value="1"/>
</dbReference>
<organism evidence="3 4">
    <name type="scientific">Papillibacter cinnamivorans DSM 12816</name>
    <dbReference type="NCBI Taxonomy" id="1122930"/>
    <lineage>
        <taxon>Bacteria</taxon>
        <taxon>Bacillati</taxon>
        <taxon>Bacillota</taxon>
        <taxon>Clostridia</taxon>
        <taxon>Eubacteriales</taxon>
        <taxon>Oscillospiraceae</taxon>
        <taxon>Papillibacter</taxon>
    </lineage>
</organism>
<sequence>MKFSEVADLLRGQDKVLILTHRRPDGDTLGSAAALCRMLRDLGKTAYMLKNFGTIHLFASYVEPYGAPEGFKPSFVVSVDTASLDLIQENGMGYADGIDLAIDHHPSNSRYAKKTYVDPKSASCGEVIYALARELTELTREIALPLYLAVSTDTGCFRYGNTTAQAHRVAAELMDTGIDAYAVNKAVFSTKTFKRLKLEAMLFEGLELYDGGTVAVAVLTRDMMNRVGATEDDADDLAAFARQVEGVDVGVTIRELDPGSCKISLRSSPAVNSSKVCALLGGGGHAAAGGCTVEGTVDEAKEAILKALDTVWKR</sequence>
<dbReference type="RefSeq" id="WP_084234925.1">
    <property type="nucleotide sequence ID" value="NZ_FWXW01000005.1"/>
</dbReference>
<dbReference type="EMBL" id="FWXW01000005">
    <property type="protein sequence ID" value="SMC73257.1"/>
    <property type="molecule type" value="Genomic_DNA"/>
</dbReference>
<evidence type="ECO:0000313" key="3">
    <source>
        <dbReference type="EMBL" id="SMC73257.1"/>
    </source>
</evidence>
<dbReference type="InterPro" id="IPR001667">
    <property type="entry name" value="DDH_dom"/>
</dbReference>
<dbReference type="STRING" id="1122930.SAMN02745168_2259"/>
<dbReference type="PANTHER" id="PTHR47618">
    <property type="entry name" value="BIFUNCTIONAL OLIGORIBONUCLEASE AND PAP PHOSPHATASE NRNA"/>
    <property type="match status" value="1"/>
</dbReference>
<accession>A0A1W2BJV5</accession>